<accession>A0A2N5V6G4</accession>
<protein>
    <submittedName>
        <fullName evidence="2">Uncharacterized protein</fullName>
    </submittedName>
</protein>
<evidence type="ECO:0000313" key="2">
    <source>
        <dbReference type="EMBL" id="PLW45604.1"/>
    </source>
</evidence>
<dbReference type="EMBL" id="PGCI01000047">
    <property type="protein sequence ID" value="PLW45604.1"/>
    <property type="molecule type" value="Genomic_DNA"/>
</dbReference>
<evidence type="ECO:0000256" key="1">
    <source>
        <dbReference type="SAM" id="Phobius"/>
    </source>
</evidence>
<dbReference type="Proteomes" id="UP000235392">
    <property type="component" value="Unassembled WGS sequence"/>
</dbReference>
<keyword evidence="1" id="KW-0472">Membrane</keyword>
<keyword evidence="1" id="KW-0812">Transmembrane</keyword>
<sequence>MVSTRRPTVSRGALGTLGSLRAVAPMTIVTLAASLLMLCGQLVTGRPGELYLHAKSMEEPLLREDTTLAMNQAQIPSGRSFWQTFPTKMNPTSLLAAVTPKRETAWSRKKYLKIESDEDIAKLSMEQRRTAIVYFYEDYLQNNLDTSRCVSMIGRITTAAPPTVKSGKADPESMAEAALKCLAEIQTTEALAVIEKIVQKYPSLKTHLL</sequence>
<dbReference type="AlphaFoldDB" id="A0A2N5V6G4"/>
<gene>
    <name evidence="2" type="ORF">PCASD_06243</name>
</gene>
<comment type="caution">
    <text evidence="2">The sequence shown here is derived from an EMBL/GenBank/DDBJ whole genome shotgun (WGS) entry which is preliminary data.</text>
</comment>
<name>A0A2N5V6G4_9BASI</name>
<feature type="transmembrane region" description="Helical" evidence="1">
    <location>
        <begin position="20"/>
        <end position="43"/>
    </location>
</feature>
<keyword evidence="1" id="KW-1133">Transmembrane helix</keyword>
<evidence type="ECO:0000313" key="3">
    <source>
        <dbReference type="Proteomes" id="UP000235392"/>
    </source>
</evidence>
<reference evidence="2 3" key="1">
    <citation type="submission" date="2017-11" db="EMBL/GenBank/DDBJ databases">
        <title>De novo assembly and phasing of dikaryotic genomes from two isolates of Puccinia coronata f. sp. avenae, the causal agent of oat crown rust.</title>
        <authorList>
            <person name="Miller M.E."/>
            <person name="Zhang Y."/>
            <person name="Omidvar V."/>
            <person name="Sperschneider J."/>
            <person name="Schwessinger B."/>
            <person name="Raley C."/>
            <person name="Palmer J.M."/>
            <person name="Garnica D."/>
            <person name="Upadhyaya N."/>
            <person name="Rathjen J."/>
            <person name="Taylor J.M."/>
            <person name="Park R.F."/>
            <person name="Dodds P.N."/>
            <person name="Hirsch C.D."/>
            <person name="Kianian S.F."/>
            <person name="Figueroa M."/>
        </authorList>
    </citation>
    <scope>NUCLEOTIDE SEQUENCE [LARGE SCALE GENOMIC DNA]</scope>
    <source>
        <strain evidence="2">12SD80</strain>
    </source>
</reference>
<organism evidence="2 3">
    <name type="scientific">Puccinia coronata f. sp. avenae</name>
    <dbReference type="NCBI Taxonomy" id="200324"/>
    <lineage>
        <taxon>Eukaryota</taxon>
        <taxon>Fungi</taxon>
        <taxon>Dikarya</taxon>
        <taxon>Basidiomycota</taxon>
        <taxon>Pucciniomycotina</taxon>
        <taxon>Pucciniomycetes</taxon>
        <taxon>Pucciniales</taxon>
        <taxon>Pucciniaceae</taxon>
        <taxon>Puccinia</taxon>
    </lineage>
</organism>
<proteinExistence type="predicted"/>